<dbReference type="GO" id="GO:0005506">
    <property type="term" value="F:iron ion binding"/>
    <property type="evidence" value="ECO:0007669"/>
    <property type="project" value="InterPro"/>
</dbReference>
<dbReference type="PROSITE" id="PS00570">
    <property type="entry name" value="RING_HYDROXYL_ALPHA"/>
    <property type="match status" value="1"/>
</dbReference>
<protein>
    <submittedName>
        <fullName evidence="7">Phenylpropionate dioxygenase-like ring-hydroxylating dioxygenase large terminal subunit</fullName>
    </submittedName>
</protein>
<evidence type="ECO:0000256" key="4">
    <source>
        <dbReference type="ARBA" id="ARBA00023004"/>
    </source>
</evidence>
<dbReference type="PANTHER" id="PTHR21266:SF60">
    <property type="entry name" value="3-KETOSTEROID-9-ALPHA-MONOOXYGENASE, OXYGENASE COMPONENT"/>
    <property type="match status" value="1"/>
</dbReference>
<feature type="domain" description="Rieske" evidence="6">
    <location>
        <begin position="13"/>
        <end position="116"/>
    </location>
</feature>
<dbReference type="GO" id="GO:0004497">
    <property type="term" value="F:monooxygenase activity"/>
    <property type="evidence" value="ECO:0007669"/>
    <property type="project" value="UniProtKB-ARBA"/>
</dbReference>
<dbReference type="Pfam" id="PF19112">
    <property type="entry name" value="VanA_C"/>
    <property type="match status" value="1"/>
</dbReference>
<comment type="caution">
    <text evidence="7">The sequence shown here is derived from an EMBL/GenBank/DDBJ whole genome shotgun (WGS) entry which is preliminary data.</text>
</comment>
<evidence type="ECO:0000256" key="5">
    <source>
        <dbReference type="ARBA" id="ARBA00023014"/>
    </source>
</evidence>
<dbReference type="InterPro" id="IPR050584">
    <property type="entry name" value="Cholesterol_7-desaturase"/>
</dbReference>
<dbReference type="EMBL" id="JAMZEB010000001">
    <property type="protein sequence ID" value="MCP2353453.1"/>
    <property type="molecule type" value="Genomic_DNA"/>
</dbReference>
<keyword evidence="1" id="KW-0001">2Fe-2S</keyword>
<name>A0A9X2JY52_9ACTN</name>
<keyword evidence="8" id="KW-1185">Reference proteome</keyword>
<dbReference type="InterPro" id="IPR015881">
    <property type="entry name" value="ARHD_Rieske_2Fe_2S"/>
</dbReference>
<dbReference type="InterPro" id="IPR017941">
    <property type="entry name" value="Rieske_2Fe-2S"/>
</dbReference>
<evidence type="ECO:0000256" key="2">
    <source>
        <dbReference type="ARBA" id="ARBA00022723"/>
    </source>
</evidence>
<dbReference type="InterPro" id="IPR036922">
    <property type="entry name" value="Rieske_2Fe-2S_sf"/>
</dbReference>
<gene>
    <name evidence="7" type="ORF">HD597_000473</name>
</gene>
<evidence type="ECO:0000256" key="1">
    <source>
        <dbReference type="ARBA" id="ARBA00022714"/>
    </source>
</evidence>
<dbReference type="PANTHER" id="PTHR21266">
    <property type="entry name" value="IRON-SULFUR DOMAIN CONTAINING PROTEIN"/>
    <property type="match status" value="1"/>
</dbReference>
<dbReference type="RefSeq" id="WP_253739996.1">
    <property type="nucleotide sequence ID" value="NZ_BAABKA010000020.1"/>
</dbReference>
<keyword evidence="4" id="KW-0408">Iron</keyword>
<organism evidence="7 8">
    <name type="scientific">Nonomuraea thailandensis</name>
    <dbReference type="NCBI Taxonomy" id="1188745"/>
    <lineage>
        <taxon>Bacteria</taxon>
        <taxon>Bacillati</taxon>
        <taxon>Actinomycetota</taxon>
        <taxon>Actinomycetes</taxon>
        <taxon>Streptosporangiales</taxon>
        <taxon>Streptosporangiaceae</taxon>
        <taxon>Nonomuraea</taxon>
    </lineage>
</organism>
<evidence type="ECO:0000256" key="3">
    <source>
        <dbReference type="ARBA" id="ARBA00023002"/>
    </source>
</evidence>
<keyword evidence="3" id="KW-0560">Oxidoreductase</keyword>
<dbReference type="GO" id="GO:0051213">
    <property type="term" value="F:dioxygenase activity"/>
    <property type="evidence" value="ECO:0007669"/>
    <property type="project" value="UniProtKB-KW"/>
</dbReference>
<evidence type="ECO:0000313" key="7">
    <source>
        <dbReference type="EMBL" id="MCP2353453.1"/>
    </source>
</evidence>
<dbReference type="InterPro" id="IPR044043">
    <property type="entry name" value="VanA_C_cat"/>
</dbReference>
<dbReference type="SUPFAM" id="SSF55961">
    <property type="entry name" value="Bet v1-like"/>
    <property type="match status" value="1"/>
</dbReference>
<dbReference type="Proteomes" id="UP001139648">
    <property type="component" value="Unassembled WGS sequence"/>
</dbReference>
<dbReference type="Gene3D" id="3.90.380.10">
    <property type="entry name" value="Naphthalene 1,2-dioxygenase Alpha Subunit, Chain A, domain 1"/>
    <property type="match status" value="1"/>
</dbReference>
<evidence type="ECO:0000259" key="6">
    <source>
        <dbReference type="PROSITE" id="PS51296"/>
    </source>
</evidence>
<dbReference type="Pfam" id="PF00355">
    <property type="entry name" value="Rieske"/>
    <property type="match status" value="1"/>
</dbReference>
<proteinExistence type="predicted"/>
<keyword evidence="2" id="KW-0479">Metal-binding</keyword>
<dbReference type="Gene3D" id="2.102.10.10">
    <property type="entry name" value="Rieske [2Fe-2S] iron-sulphur domain"/>
    <property type="match status" value="1"/>
</dbReference>
<reference evidence="7" key="1">
    <citation type="submission" date="2022-06" db="EMBL/GenBank/DDBJ databases">
        <title>Sequencing the genomes of 1000 actinobacteria strains.</title>
        <authorList>
            <person name="Klenk H.-P."/>
        </authorList>
    </citation>
    <scope>NUCLEOTIDE SEQUENCE</scope>
    <source>
        <strain evidence="7">DSM 46694</strain>
    </source>
</reference>
<keyword evidence="7" id="KW-0223">Dioxygenase</keyword>
<sequence>MHTIEHEMLRRTWFPIARLADLQNGVARGNILGTELVIYRVDDRITVAEGFCPHRGVALHMGGVEEGALKCPYHGWRFSAGNGRCTRVPSLPAGSTLPRVSLKVYPVDVAYGLVWSCLGDPLLPRPGLPAVVDDTWAIAAGTPFRVRCGMRQLTENFRDKAHFPFVHAKTMGSVSQVVAPYRVERDGWELRWSAAVEPELVGRRRLSGDESYRLDYHLTLPMFASIRVTAPNGGRRFVAQLATPITEDGEEVTQFWLAGLDPASLAGGADLDDAIQYERQIFVEDHPVVENQRPREAPLDLNSQVHTAADKLSIVYRRTYRELLDSITP</sequence>
<dbReference type="PROSITE" id="PS51296">
    <property type="entry name" value="RIESKE"/>
    <property type="match status" value="1"/>
</dbReference>
<dbReference type="GO" id="GO:0016705">
    <property type="term" value="F:oxidoreductase activity, acting on paired donors, with incorporation or reduction of molecular oxygen"/>
    <property type="evidence" value="ECO:0007669"/>
    <property type="project" value="UniProtKB-ARBA"/>
</dbReference>
<dbReference type="AlphaFoldDB" id="A0A9X2JY52"/>
<evidence type="ECO:0000313" key="8">
    <source>
        <dbReference type="Proteomes" id="UP001139648"/>
    </source>
</evidence>
<dbReference type="GO" id="GO:0051537">
    <property type="term" value="F:2 iron, 2 sulfur cluster binding"/>
    <property type="evidence" value="ECO:0007669"/>
    <property type="project" value="UniProtKB-KW"/>
</dbReference>
<keyword evidence="5" id="KW-0411">Iron-sulfur</keyword>
<dbReference type="SUPFAM" id="SSF50022">
    <property type="entry name" value="ISP domain"/>
    <property type="match status" value="1"/>
</dbReference>
<accession>A0A9X2JY52</accession>